<dbReference type="SUPFAM" id="SSF48452">
    <property type="entry name" value="TPR-like"/>
    <property type="match status" value="1"/>
</dbReference>
<dbReference type="AlphaFoldDB" id="A0A2T0U3U5"/>
<dbReference type="EMBL" id="PVTH01000005">
    <property type="protein sequence ID" value="PRY52571.1"/>
    <property type="molecule type" value="Genomic_DNA"/>
</dbReference>
<keyword evidence="5" id="KW-0998">Cell outer membrane</keyword>
<evidence type="ECO:0000313" key="9">
    <source>
        <dbReference type="EMBL" id="PRY52571.1"/>
    </source>
</evidence>
<organism evidence="9 10">
    <name type="scientific">Arcticibacter pallidicorallinus</name>
    <dbReference type="NCBI Taxonomy" id="1259464"/>
    <lineage>
        <taxon>Bacteria</taxon>
        <taxon>Pseudomonadati</taxon>
        <taxon>Bacteroidota</taxon>
        <taxon>Sphingobacteriia</taxon>
        <taxon>Sphingobacteriales</taxon>
        <taxon>Sphingobacteriaceae</taxon>
        <taxon>Arcticibacter</taxon>
    </lineage>
</organism>
<evidence type="ECO:0000256" key="5">
    <source>
        <dbReference type="ARBA" id="ARBA00023237"/>
    </source>
</evidence>
<keyword evidence="3 6" id="KW-0732">Signal</keyword>
<evidence type="ECO:0000256" key="1">
    <source>
        <dbReference type="ARBA" id="ARBA00004442"/>
    </source>
</evidence>
<dbReference type="CDD" id="cd08977">
    <property type="entry name" value="SusD"/>
    <property type="match status" value="1"/>
</dbReference>
<comment type="caution">
    <text evidence="9">The sequence shown here is derived from an EMBL/GenBank/DDBJ whole genome shotgun (WGS) entry which is preliminary data.</text>
</comment>
<dbReference type="Gene3D" id="1.25.40.390">
    <property type="match status" value="1"/>
</dbReference>
<evidence type="ECO:0000259" key="8">
    <source>
        <dbReference type="Pfam" id="PF14322"/>
    </source>
</evidence>
<reference evidence="9 10" key="1">
    <citation type="submission" date="2018-03" db="EMBL/GenBank/DDBJ databases">
        <title>Genomic Encyclopedia of Type Strains, Phase III (KMG-III): the genomes of soil and plant-associated and newly described type strains.</title>
        <authorList>
            <person name="Whitman W."/>
        </authorList>
    </citation>
    <scope>NUCLEOTIDE SEQUENCE [LARGE SCALE GENOMIC DNA]</scope>
    <source>
        <strain evidence="9 10">CGMCC 1.9313</strain>
    </source>
</reference>
<feature type="signal peptide" evidence="6">
    <location>
        <begin position="1"/>
        <end position="23"/>
    </location>
</feature>
<accession>A0A2T0U3U5</accession>
<evidence type="ECO:0000256" key="4">
    <source>
        <dbReference type="ARBA" id="ARBA00023136"/>
    </source>
</evidence>
<feature type="domain" description="SusD-like N-terminal" evidence="8">
    <location>
        <begin position="25"/>
        <end position="220"/>
    </location>
</feature>
<dbReference type="OrthoDB" id="5694214at2"/>
<comment type="similarity">
    <text evidence="2">Belongs to the SusD family.</text>
</comment>
<dbReference type="InterPro" id="IPR012944">
    <property type="entry name" value="SusD_RagB_dom"/>
</dbReference>
<sequence length="520" mass="58237">MRHTFKIACVLTASILLGSTACNDDFLDRNPLNSVSSQIFWASEADVQTGLAGVYSRLQQNFLGYERVYLDGLSDNAYLDPGNGNQANMQILTTGGINAGVTGAIANMYSSPYRAISSCNYFLDNIDKAPVSEENKNKYKAEARFIRALSYFDLVQLFGGVPIYKNYFKSLEEYKIAKSSQEEVYAFIEEDLDFAIQYLPNTKYNGHAVKGSAQGIKARVLVTQQKWSQAVTVLEDLMSNSSGLFALSNNYAALFTSAGQANAAVNSEIMFSTQYLGPVNPQRIRPGAAGMNIELGWWSLMQPYKDLADDYEMKDGLPANESSLFDPANPYANRDPRLDLTVRLPGEVWRNASGAAWTDSYTTATGFLVEKYVDLAKAPFTSATATTTDQDYIHLRYADILLMYAEAKNEVLAVPDQSVYSAINQVRSRPGINMPPVDQQKYNTKEKLRDYIRHEFRVEFALEGQRYNDLKRWKIAHIKLPLLKTPSNTPLVFNENNYLLPFALSELLNNPQLKQNPGYN</sequence>
<evidence type="ECO:0000256" key="2">
    <source>
        <dbReference type="ARBA" id="ARBA00006275"/>
    </source>
</evidence>
<dbReference type="RefSeq" id="WP_106293000.1">
    <property type="nucleotide sequence ID" value="NZ_PVTH01000005.1"/>
</dbReference>
<protein>
    <submittedName>
        <fullName evidence="9">Putative outer membrane starch-binding protein</fullName>
    </submittedName>
</protein>
<dbReference type="InterPro" id="IPR011990">
    <property type="entry name" value="TPR-like_helical_dom_sf"/>
</dbReference>
<dbReference type="InterPro" id="IPR033985">
    <property type="entry name" value="SusD-like_N"/>
</dbReference>
<keyword evidence="10" id="KW-1185">Reference proteome</keyword>
<feature type="chain" id="PRO_5015400640" evidence="6">
    <location>
        <begin position="24"/>
        <end position="520"/>
    </location>
</feature>
<gene>
    <name evidence="9" type="ORF">B0I27_10537</name>
</gene>
<evidence type="ECO:0000256" key="3">
    <source>
        <dbReference type="ARBA" id="ARBA00022729"/>
    </source>
</evidence>
<proteinExistence type="inferred from homology"/>
<comment type="subcellular location">
    <subcellularLocation>
        <location evidence="1">Cell outer membrane</location>
    </subcellularLocation>
</comment>
<evidence type="ECO:0000259" key="7">
    <source>
        <dbReference type="Pfam" id="PF07980"/>
    </source>
</evidence>
<name>A0A2T0U3U5_9SPHI</name>
<keyword evidence="4" id="KW-0472">Membrane</keyword>
<dbReference type="Pfam" id="PF14322">
    <property type="entry name" value="SusD-like_3"/>
    <property type="match status" value="1"/>
</dbReference>
<dbReference type="Proteomes" id="UP000238034">
    <property type="component" value="Unassembled WGS sequence"/>
</dbReference>
<dbReference type="GO" id="GO:0009279">
    <property type="term" value="C:cell outer membrane"/>
    <property type="evidence" value="ECO:0007669"/>
    <property type="project" value="UniProtKB-SubCell"/>
</dbReference>
<dbReference type="Pfam" id="PF07980">
    <property type="entry name" value="SusD_RagB"/>
    <property type="match status" value="1"/>
</dbReference>
<evidence type="ECO:0000313" key="10">
    <source>
        <dbReference type="Proteomes" id="UP000238034"/>
    </source>
</evidence>
<dbReference type="PROSITE" id="PS51257">
    <property type="entry name" value="PROKAR_LIPOPROTEIN"/>
    <property type="match status" value="1"/>
</dbReference>
<evidence type="ECO:0000256" key="6">
    <source>
        <dbReference type="SAM" id="SignalP"/>
    </source>
</evidence>
<feature type="domain" description="RagB/SusD" evidence="7">
    <location>
        <begin position="292"/>
        <end position="519"/>
    </location>
</feature>